<accession>B8GJI6</accession>
<evidence type="ECO:0000313" key="4">
    <source>
        <dbReference type="Proteomes" id="UP000002457"/>
    </source>
</evidence>
<protein>
    <submittedName>
        <fullName evidence="3">Cobalamin (Vitamin B12) biosynthesis CbiG protein</fullName>
    </submittedName>
</protein>
<dbReference type="GO" id="GO:0009236">
    <property type="term" value="P:cobalamin biosynthetic process"/>
    <property type="evidence" value="ECO:0007669"/>
    <property type="project" value="InterPro"/>
</dbReference>
<dbReference type="Proteomes" id="UP000002457">
    <property type="component" value="Chromosome"/>
</dbReference>
<dbReference type="GeneID" id="7271283"/>
<dbReference type="PANTHER" id="PTHR37477">
    <property type="entry name" value="COBALT-PRECORRIN-5A HYDROLASE"/>
    <property type="match status" value="1"/>
</dbReference>
<dbReference type="AlphaFoldDB" id="B8GJI6"/>
<dbReference type="Gene3D" id="3.40.50.11220">
    <property type="match status" value="1"/>
</dbReference>
<dbReference type="RefSeq" id="WP_012618346.1">
    <property type="nucleotide sequence ID" value="NC_011832.1"/>
</dbReference>
<dbReference type="InterPro" id="IPR036518">
    <property type="entry name" value="CobE/GbiG_C_sf"/>
</dbReference>
<gene>
    <name evidence="3" type="ordered locus">Mpal_1720</name>
</gene>
<dbReference type="Gene3D" id="3.30.420.180">
    <property type="entry name" value="CobE/GbiG C-terminal domain"/>
    <property type="match status" value="1"/>
</dbReference>
<reference evidence="3 4" key="1">
    <citation type="journal article" date="2015" name="Genome Announc.">
        <title>Complete Genome Sequence of Methanosphaerula palustris E1-9CT, a Hydrogenotrophic Methanogen Isolated from a Minerotrophic Fen Peatland.</title>
        <authorList>
            <person name="Cadillo-Quiroz H."/>
            <person name="Browne P."/>
            <person name="Kyrpides N."/>
            <person name="Woyke T."/>
            <person name="Goodwin L."/>
            <person name="Detter C."/>
            <person name="Yavitt J.B."/>
            <person name="Zinder S.H."/>
        </authorList>
    </citation>
    <scope>NUCLEOTIDE SEQUENCE [LARGE SCALE GENOMIC DNA]</scope>
    <source>
        <strain evidence="4">ATCC BAA-1556 / DSM 19958 / E1-9c</strain>
    </source>
</reference>
<evidence type="ECO:0000259" key="2">
    <source>
        <dbReference type="Pfam" id="PF11760"/>
    </source>
</evidence>
<dbReference type="InterPro" id="IPR021744">
    <property type="entry name" value="CbiG_N"/>
</dbReference>
<dbReference type="Pfam" id="PF11760">
    <property type="entry name" value="CbiG_N"/>
    <property type="match status" value="1"/>
</dbReference>
<keyword evidence="4" id="KW-1185">Reference proteome</keyword>
<dbReference type="SUPFAM" id="SSF159664">
    <property type="entry name" value="CobE/GbiG C-terminal domain-like"/>
    <property type="match status" value="1"/>
</dbReference>
<dbReference type="HOGENOM" id="CLU_028397_0_2_2"/>
<dbReference type="Pfam" id="PF01890">
    <property type="entry name" value="CbiG_C"/>
    <property type="match status" value="1"/>
</dbReference>
<evidence type="ECO:0000259" key="1">
    <source>
        <dbReference type="Pfam" id="PF01890"/>
    </source>
</evidence>
<sequence>MTRTVVIALPRFSGEAAMIARFLDADHRDYVAGVFAEVWGVYNRIVAVMSAGIVVRQVAPLLKDKWQDPAVVVVSPDLRYAIPLVGGHHGANDLAKKLSKAGLLPVLTTATESLGLPSVEGIATARQCDVVNRPSTRTVNAAILERDVPVYRIDGPAIVIAGPAVSFLVASGEYVVGIGCRRGVTPLEVQQSVEEALSAAGIAVDDVRCYATTVQKRDEAGLIDGVFAMGGDLIFLDDQTINAESPPSRSGADRIGLVGVAEPAALALSTKREMIMEKKVYGRVTIAIAR</sequence>
<dbReference type="KEGG" id="mpl:Mpal_1720"/>
<dbReference type="NCBIfam" id="NF004465">
    <property type="entry name" value="PRK05788.1-3"/>
    <property type="match status" value="1"/>
</dbReference>
<dbReference type="InterPro" id="IPR038029">
    <property type="entry name" value="GbiG_N_sf"/>
</dbReference>
<dbReference type="InterPro" id="IPR052553">
    <property type="entry name" value="CbiG_hydrolase"/>
</dbReference>
<dbReference type="EMBL" id="CP001338">
    <property type="protein sequence ID" value="ACL17027.1"/>
    <property type="molecule type" value="Genomic_DNA"/>
</dbReference>
<dbReference type="PANTHER" id="PTHR37477:SF1">
    <property type="entry name" value="COBALT-PRECORRIN-5A HYDROLASE"/>
    <property type="match status" value="1"/>
</dbReference>
<dbReference type="STRING" id="521011.Mpal_1720"/>
<dbReference type="eggNOG" id="arCOG00651">
    <property type="taxonomic scope" value="Archaea"/>
</dbReference>
<dbReference type="OrthoDB" id="4722at2157"/>
<proteinExistence type="predicted"/>
<dbReference type="InterPro" id="IPR002750">
    <property type="entry name" value="CobE/GbiG_C"/>
</dbReference>
<feature type="domain" description="Cobalamin synthesis G N-terminal" evidence="2">
    <location>
        <begin position="34"/>
        <end position="112"/>
    </location>
</feature>
<dbReference type="SUPFAM" id="SSF159672">
    <property type="entry name" value="CbiG N-terminal domain-like"/>
    <property type="match status" value="1"/>
</dbReference>
<name>B8GJI6_METPE</name>
<evidence type="ECO:0000313" key="3">
    <source>
        <dbReference type="EMBL" id="ACL17027.1"/>
    </source>
</evidence>
<feature type="domain" description="CobE/GbiG C-terminal" evidence="1">
    <location>
        <begin position="174"/>
        <end position="289"/>
    </location>
</feature>
<organism evidence="3 4">
    <name type="scientific">Methanosphaerula palustris (strain ATCC BAA-1556 / DSM 19958 / E1-9c)</name>
    <dbReference type="NCBI Taxonomy" id="521011"/>
    <lineage>
        <taxon>Archaea</taxon>
        <taxon>Methanobacteriati</taxon>
        <taxon>Methanobacteriota</taxon>
        <taxon>Stenosarchaea group</taxon>
        <taxon>Methanomicrobia</taxon>
        <taxon>Methanomicrobiales</taxon>
        <taxon>Methanoregulaceae</taxon>
        <taxon>Methanosphaerula</taxon>
    </lineage>
</organism>